<reference evidence="1" key="1">
    <citation type="submission" date="2020-09" db="EMBL/GenBank/DDBJ databases">
        <title>Bosea spartocytisi sp. nov. a root nodule endophyte of Spartocytisus supranubius in the high mountain ecosystem fo the Teide National Park (Canary Islands, Spain).</title>
        <authorList>
            <person name="Pulido-Suarez L."/>
            <person name="Peix A."/>
            <person name="Igual J.M."/>
            <person name="Socas-Perez N."/>
            <person name="Velazquez E."/>
            <person name="Flores-Felix J.D."/>
            <person name="Leon-Barrios M."/>
        </authorList>
    </citation>
    <scope>NUCLEOTIDE SEQUENCE</scope>
    <source>
        <strain evidence="1">SSUT16</strain>
    </source>
</reference>
<dbReference type="AlphaFoldDB" id="A0A927I1A7"/>
<organism evidence="1 2">
    <name type="scientific">Bosea spartocytisi</name>
    <dbReference type="NCBI Taxonomy" id="2773451"/>
    <lineage>
        <taxon>Bacteria</taxon>
        <taxon>Pseudomonadati</taxon>
        <taxon>Pseudomonadota</taxon>
        <taxon>Alphaproteobacteria</taxon>
        <taxon>Hyphomicrobiales</taxon>
        <taxon>Boseaceae</taxon>
        <taxon>Bosea</taxon>
    </lineage>
</organism>
<accession>A0A927I1A7</accession>
<dbReference type="Proteomes" id="UP000619295">
    <property type="component" value="Unassembled WGS sequence"/>
</dbReference>
<dbReference type="RefSeq" id="WP_157732861.1">
    <property type="nucleotide sequence ID" value="NZ_JACXWY010000010.1"/>
</dbReference>
<proteinExistence type="predicted"/>
<dbReference type="EMBL" id="JACXWY010000010">
    <property type="protein sequence ID" value="MBD3847376.1"/>
    <property type="molecule type" value="Genomic_DNA"/>
</dbReference>
<gene>
    <name evidence="1" type="ORF">IED13_16860</name>
</gene>
<evidence type="ECO:0000313" key="1">
    <source>
        <dbReference type="EMBL" id="MBD3847376.1"/>
    </source>
</evidence>
<protein>
    <submittedName>
        <fullName evidence="1">Uncharacterized protein</fullName>
    </submittedName>
</protein>
<comment type="caution">
    <text evidence="1">The sequence shown here is derived from an EMBL/GenBank/DDBJ whole genome shotgun (WGS) entry which is preliminary data.</text>
</comment>
<sequence>MNITPFADPAVAAPARGRRVDLTPVPVSDRLHAGQDAPARELVAQESAPARAAKSLNRISLWIDFEV</sequence>
<keyword evidence="2" id="KW-1185">Reference proteome</keyword>
<evidence type="ECO:0000313" key="2">
    <source>
        <dbReference type="Proteomes" id="UP000619295"/>
    </source>
</evidence>
<name>A0A927I1A7_9HYPH</name>